<feature type="compositionally biased region" description="Polar residues" evidence="1">
    <location>
        <begin position="139"/>
        <end position="148"/>
    </location>
</feature>
<dbReference type="KEGG" id="ani:ANIA_04444"/>
<feature type="region of interest" description="Disordered" evidence="1">
    <location>
        <begin position="130"/>
        <end position="166"/>
    </location>
</feature>
<feature type="compositionally biased region" description="Polar residues" evidence="1">
    <location>
        <begin position="244"/>
        <end position="255"/>
    </location>
</feature>
<keyword evidence="3" id="KW-1185">Reference proteome</keyword>
<dbReference type="OrthoDB" id="4226789at2759"/>
<evidence type="ECO:0000313" key="2">
    <source>
        <dbReference type="EMBL" id="CBF77506.1"/>
    </source>
</evidence>
<dbReference type="AlphaFoldDB" id="Q5B4T6"/>
<dbReference type="eggNOG" id="ENOG502RNWG">
    <property type="taxonomic scope" value="Eukaryota"/>
</dbReference>
<feature type="region of interest" description="Disordered" evidence="1">
    <location>
        <begin position="74"/>
        <end position="94"/>
    </location>
</feature>
<proteinExistence type="predicted"/>
<dbReference type="GeneID" id="2872242"/>
<sequence>MAGGGTFEEEAPDYPSHHAQPPPGYGASAESVSGCPPQIAVRKRHQRPGKDVITNGEQSVHLGEMNIHRVLASSGSTSHIQPQNHPLDENRSASCSGAWNQNRCGALNNPPMPPIWDAAETKLSPALPGSIQDLRSPYSPKTSISSAGFDQDEPNIPSFSQGSSGNVPAGRPYLPSEYAAASAAAAEEARALKSKFTERFGSDRSISHALVDSHESDTSIPARRISIGWMSEGRRIGYGYTLVSPDSSSEPQEQTLRGPAGSGICKSINSPKGTPAGSIMSKNSVKQRSPTAKEDNQGLPKTDRSSFDISSILQKFNFSRWAASSFALKSSNDSDAGSRDSGGSSLFGILTNKKKVQQESNQATENPWEFCSWVRPMQTSGQQGPHQGSVGSSGHAEAQLLEKLATLRRRGGAWATRRKVSELARNLEKRADRAVANIAVSNRVPVAQRTATRVLRLKASASRERPRGVQINGTAYSGYQFDGHQSPQVRPPVRTSTGSSGDWDSLYEECLERCSIPE</sequence>
<feature type="region of interest" description="Disordered" evidence="1">
    <location>
        <begin position="242"/>
        <end position="304"/>
    </location>
</feature>
<dbReference type="RefSeq" id="XP_662048.1">
    <property type="nucleotide sequence ID" value="XM_656956.1"/>
</dbReference>
<feature type="compositionally biased region" description="Polar residues" evidence="1">
    <location>
        <begin position="157"/>
        <end position="166"/>
    </location>
</feature>
<reference evidence="3" key="1">
    <citation type="journal article" date="2005" name="Nature">
        <title>Sequencing of Aspergillus nidulans and comparative analysis with A. fumigatus and A. oryzae.</title>
        <authorList>
            <person name="Galagan J.E."/>
            <person name="Calvo S.E."/>
            <person name="Cuomo C."/>
            <person name="Ma L.J."/>
            <person name="Wortman J.R."/>
            <person name="Batzoglou S."/>
            <person name="Lee S.I."/>
            <person name="Basturkmen M."/>
            <person name="Spevak C.C."/>
            <person name="Clutterbuck J."/>
            <person name="Kapitonov V."/>
            <person name="Jurka J."/>
            <person name="Scazzocchio C."/>
            <person name="Farman M."/>
            <person name="Butler J."/>
            <person name="Purcell S."/>
            <person name="Harris S."/>
            <person name="Braus G.H."/>
            <person name="Draht O."/>
            <person name="Busch S."/>
            <person name="D'Enfert C."/>
            <person name="Bouchier C."/>
            <person name="Goldman G.H."/>
            <person name="Bell-Pedersen D."/>
            <person name="Griffiths-Jones S."/>
            <person name="Doonan J.H."/>
            <person name="Yu J."/>
            <person name="Vienken K."/>
            <person name="Pain A."/>
            <person name="Freitag M."/>
            <person name="Selker E.U."/>
            <person name="Archer D.B."/>
            <person name="Penalva M.A."/>
            <person name="Oakley B.R."/>
            <person name="Momany M."/>
            <person name="Tanaka T."/>
            <person name="Kumagai T."/>
            <person name="Asai K."/>
            <person name="Machida M."/>
            <person name="Nierman W.C."/>
            <person name="Denning D.W."/>
            <person name="Caddick M."/>
            <person name="Hynes M."/>
            <person name="Paoletti M."/>
            <person name="Fischer R."/>
            <person name="Miller B."/>
            <person name="Dyer P."/>
            <person name="Sachs M.S."/>
            <person name="Osmani S.A."/>
            <person name="Birren B.W."/>
        </authorList>
    </citation>
    <scope>NUCLEOTIDE SEQUENCE [LARGE SCALE GENOMIC DNA]</scope>
    <source>
        <strain evidence="3">FGSC A4 / ATCC 38163 / CBS 112.46 / NRRL 194 / M139</strain>
    </source>
</reference>
<accession>Q5B4T6</accession>
<protein>
    <submittedName>
        <fullName evidence="2">Uncharacterized protein</fullName>
    </submittedName>
</protein>
<feature type="region of interest" description="Disordered" evidence="1">
    <location>
        <begin position="474"/>
        <end position="501"/>
    </location>
</feature>
<organism evidence="2 3">
    <name type="scientific">Emericella nidulans (strain FGSC A4 / ATCC 38163 / CBS 112.46 / NRRL 194 / M139)</name>
    <name type="common">Aspergillus nidulans</name>
    <dbReference type="NCBI Taxonomy" id="227321"/>
    <lineage>
        <taxon>Eukaryota</taxon>
        <taxon>Fungi</taxon>
        <taxon>Dikarya</taxon>
        <taxon>Ascomycota</taxon>
        <taxon>Pezizomycotina</taxon>
        <taxon>Eurotiomycetes</taxon>
        <taxon>Eurotiomycetidae</taxon>
        <taxon>Eurotiales</taxon>
        <taxon>Aspergillaceae</taxon>
        <taxon>Aspergillus</taxon>
        <taxon>Aspergillus subgen. Nidulantes</taxon>
    </lineage>
</organism>
<feature type="compositionally biased region" description="Polar residues" evidence="1">
    <location>
        <begin position="74"/>
        <end position="84"/>
    </location>
</feature>
<dbReference type="EMBL" id="BN001303">
    <property type="protein sequence ID" value="CBF77506.1"/>
    <property type="molecule type" value="Genomic_DNA"/>
</dbReference>
<dbReference type="HOGENOM" id="CLU_525823_0_0_1"/>
<feature type="compositionally biased region" description="Polar residues" evidence="1">
    <location>
        <begin position="280"/>
        <end position="290"/>
    </location>
</feature>
<name>Q5B4T6_EMENI</name>
<feature type="region of interest" description="Disordered" evidence="1">
    <location>
        <begin position="1"/>
        <end position="56"/>
    </location>
</feature>
<feature type="compositionally biased region" description="Basic and acidic residues" evidence="1">
    <location>
        <begin position="291"/>
        <end position="304"/>
    </location>
</feature>
<dbReference type="Proteomes" id="UP000000560">
    <property type="component" value="Chromosome III"/>
</dbReference>
<dbReference type="OMA" id="EMNIHRV"/>
<gene>
    <name evidence="2" type="ORF">ANIA_04444</name>
</gene>
<evidence type="ECO:0000313" key="3">
    <source>
        <dbReference type="Proteomes" id="UP000000560"/>
    </source>
</evidence>
<evidence type="ECO:0000256" key="1">
    <source>
        <dbReference type="SAM" id="MobiDB-lite"/>
    </source>
</evidence>
<reference evidence="3" key="2">
    <citation type="journal article" date="2009" name="Fungal Genet. Biol.">
        <title>The 2008 update of the Aspergillus nidulans genome annotation: a community effort.</title>
        <authorList>
            <person name="Wortman J.R."/>
            <person name="Gilsenan J.M."/>
            <person name="Joardar V."/>
            <person name="Deegan J."/>
            <person name="Clutterbuck J."/>
            <person name="Andersen M.R."/>
            <person name="Archer D."/>
            <person name="Bencina M."/>
            <person name="Braus G."/>
            <person name="Coutinho P."/>
            <person name="von Dohren H."/>
            <person name="Doonan J."/>
            <person name="Driessen A.J."/>
            <person name="Durek P."/>
            <person name="Espeso E."/>
            <person name="Fekete E."/>
            <person name="Flipphi M."/>
            <person name="Estrada C.G."/>
            <person name="Geysens S."/>
            <person name="Goldman G."/>
            <person name="de Groot P.W."/>
            <person name="Hansen K."/>
            <person name="Harris S.D."/>
            <person name="Heinekamp T."/>
            <person name="Helmstaedt K."/>
            <person name="Henrissat B."/>
            <person name="Hofmann G."/>
            <person name="Homan T."/>
            <person name="Horio T."/>
            <person name="Horiuchi H."/>
            <person name="James S."/>
            <person name="Jones M."/>
            <person name="Karaffa L."/>
            <person name="Karanyi Z."/>
            <person name="Kato M."/>
            <person name="Keller N."/>
            <person name="Kelly D.E."/>
            <person name="Kiel J.A."/>
            <person name="Kim J.M."/>
            <person name="van der Klei I.J."/>
            <person name="Klis F.M."/>
            <person name="Kovalchuk A."/>
            <person name="Krasevec N."/>
            <person name="Kubicek C.P."/>
            <person name="Liu B."/>
            <person name="Maccabe A."/>
            <person name="Meyer V."/>
            <person name="Mirabito P."/>
            <person name="Miskei M."/>
            <person name="Mos M."/>
            <person name="Mullins J."/>
            <person name="Nelson D.R."/>
            <person name="Nielsen J."/>
            <person name="Oakley B.R."/>
            <person name="Osmani S.A."/>
            <person name="Pakula T."/>
            <person name="Paszewski A."/>
            <person name="Paulsen I."/>
            <person name="Pilsyk S."/>
            <person name="Pocsi I."/>
            <person name="Punt P.J."/>
            <person name="Ram A.F."/>
            <person name="Ren Q."/>
            <person name="Robellet X."/>
            <person name="Robson G."/>
            <person name="Seiboth B."/>
            <person name="van Solingen P."/>
            <person name="Specht T."/>
            <person name="Sun J."/>
            <person name="Taheri-Talesh N."/>
            <person name="Takeshita N."/>
            <person name="Ussery D."/>
            <person name="vanKuyk P.A."/>
            <person name="Visser H."/>
            <person name="van de Vondervoort P.J."/>
            <person name="de Vries R.P."/>
            <person name="Walton J."/>
            <person name="Xiang X."/>
            <person name="Xiong Y."/>
            <person name="Zeng A.P."/>
            <person name="Brandt B.W."/>
            <person name="Cornell M.J."/>
            <person name="van den Hondel C.A."/>
            <person name="Visser J."/>
            <person name="Oliver S.G."/>
            <person name="Turner G."/>
        </authorList>
    </citation>
    <scope>GENOME REANNOTATION</scope>
    <source>
        <strain evidence="3">FGSC A4 / ATCC 38163 / CBS 112.46 / NRRL 194 / M139</strain>
    </source>
</reference>
<dbReference type="InParanoid" id="Q5B4T6"/>
<accession>C8V8J6</accession>